<sequence length="113" mass="13653">MNDEKNEFQLTKRRGLIVWVYSLKQLKNLKKFGLLHYVSRKMKYVVLYLNEDTFEQTAERINKLHFVRKVERSYRPDVEMNFADKIGTKQPVKEEGFEIEEINTKIRLADHVF</sequence>
<dbReference type="InterPro" id="IPR016979">
    <property type="entry name" value="DUF2129"/>
</dbReference>
<dbReference type="EMBL" id="CABEEP010000001">
    <property type="protein sequence ID" value="VTQ63364.1"/>
    <property type="molecule type" value="Genomic_DNA"/>
</dbReference>
<keyword evidence="1 2" id="KW-0963">Cytoplasm</keyword>
<dbReference type="AlphaFoldDB" id="A0A2U2P3S1"/>
<evidence type="ECO:0000256" key="1">
    <source>
        <dbReference type="ARBA" id="ARBA00022490"/>
    </source>
</evidence>
<dbReference type="GeneID" id="56787718"/>
<dbReference type="Pfam" id="PF09902">
    <property type="entry name" value="DUF2129"/>
    <property type="match status" value="1"/>
</dbReference>
<dbReference type="RefSeq" id="WP_010719349.1">
    <property type="nucleotide sequence ID" value="NZ_AP027299.1"/>
</dbReference>
<name>A0A2U2P3S1_ENTHR</name>
<reference evidence="3 5" key="1">
    <citation type="submission" date="2015-06" db="EMBL/GenBank/DDBJ databases">
        <title>The Genome Sequence of Enterococcus hirae 88EA1.</title>
        <authorList>
            <consortium name="The Broad Institute Genomics Platform"/>
            <consortium name="The Broad Institute Genome Sequencing Center for Infectious Disease"/>
            <person name="Earl A.M."/>
            <person name="Van Tyne D."/>
            <person name="Lebreton F."/>
            <person name="Saavedra J.T."/>
            <person name="Gilmore M.S."/>
            <person name="Manson McGuire A."/>
            <person name="Clock S."/>
            <person name="Crupain M."/>
            <person name="Rangan U."/>
            <person name="Young S."/>
            <person name="Abouelleil A."/>
            <person name="Cao P."/>
            <person name="Chapman S.B."/>
            <person name="Griggs A."/>
            <person name="Priest M."/>
            <person name="Shea T."/>
            <person name="Wortman J."/>
            <person name="Nusbaum C."/>
            <person name="Birren B."/>
        </authorList>
    </citation>
    <scope>NUCLEOTIDE SEQUENCE [LARGE SCALE GENOMIC DNA]</scope>
    <source>
        <strain evidence="3 5">88EA1</strain>
    </source>
</reference>
<accession>A0A2U2P3S1</accession>
<proteinExistence type="inferred from homology"/>
<evidence type="ECO:0000256" key="2">
    <source>
        <dbReference type="HAMAP-Rule" id="MF_01126"/>
    </source>
</evidence>
<gene>
    <name evidence="3" type="ORF">EB03_00579</name>
    <name evidence="4" type="ORF">NCTC12204_01238</name>
</gene>
<evidence type="ECO:0000313" key="3">
    <source>
        <dbReference type="EMBL" id="RBT69533.1"/>
    </source>
</evidence>
<dbReference type="Proteomes" id="UP000253498">
    <property type="component" value="Unassembled WGS sequence"/>
</dbReference>
<dbReference type="EMBL" id="LESJ01000003">
    <property type="protein sequence ID" value="RBT69533.1"/>
    <property type="molecule type" value="Genomic_DNA"/>
</dbReference>
<dbReference type="Proteomes" id="UP000352698">
    <property type="component" value="Unassembled WGS sequence"/>
</dbReference>
<organism evidence="4 6">
    <name type="scientific">Enterococcus hirae</name>
    <dbReference type="NCBI Taxonomy" id="1354"/>
    <lineage>
        <taxon>Bacteria</taxon>
        <taxon>Bacillati</taxon>
        <taxon>Bacillota</taxon>
        <taxon>Bacilli</taxon>
        <taxon>Lactobacillales</taxon>
        <taxon>Enterococcaceae</taxon>
        <taxon>Enterococcus</taxon>
    </lineage>
</organism>
<evidence type="ECO:0000313" key="5">
    <source>
        <dbReference type="Proteomes" id="UP000253498"/>
    </source>
</evidence>
<reference evidence="4 6" key="2">
    <citation type="submission" date="2019-05" db="EMBL/GenBank/DDBJ databases">
        <authorList>
            <consortium name="Pathogen Informatics"/>
        </authorList>
    </citation>
    <scope>NUCLEOTIDE SEQUENCE [LARGE SCALE GENOMIC DNA]</scope>
    <source>
        <strain evidence="4 6">NCTC12204</strain>
    </source>
</reference>
<dbReference type="HAMAP" id="MF_01126">
    <property type="entry name" value="UPF0298"/>
    <property type="match status" value="1"/>
</dbReference>
<comment type="caution">
    <text evidence="4">The sequence shown here is derived from an EMBL/GenBank/DDBJ whole genome shotgun (WGS) entry which is preliminary data.</text>
</comment>
<dbReference type="GO" id="GO:0005737">
    <property type="term" value="C:cytoplasm"/>
    <property type="evidence" value="ECO:0007669"/>
    <property type="project" value="UniProtKB-SubCell"/>
</dbReference>
<comment type="subcellular location">
    <subcellularLocation>
        <location evidence="2">Cytoplasm</location>
    </subcellularLocation>
</comment>
<protein>
    <recommendedName>
        <fullName evidence="2">UPF0298 protein EB03_00579</fullName>
    </recommendedName>
</protein>
<comment type="similarity">
    <text evidence="2">Belongs to the UPF0298 family.</text>
</comment>
<evidence type="ECO:0000313" key="6">
    <source>
        <dbReference type="Proteomes" id="UP000352698"/>
    </source>
</evidence>
<evidence type="ECO:0000313" key="4">
    <source>
        <dbReference type="EMBL" id="VTQ63364.1"/>
    </source>
</evidence>